<evidence type="ECO:0000256" key="6">
    <source>
        <dbReference type="SAM" id="SignalP"/>
    </source>
</evidence>
<organism evidence="9 10">
    <name type="scientific">Eublepharis macularius</name>
    <name type="common">Leopard gecko</name>
    <name type="synonym">Cyrtodactylus macularius</name>
    <dbReference type="NCBI Taxonomy" id="481883"/>
    <lineage>
        <taxon>Eukaryota</taxon>
        <taxon>Metazoa</taxon>
        <taxon>Chordata</taxon>
        <taxon>Craniata</taxon>
        <taxon>Vertebrata</taxon>
        <taxon>Euteleostomi</taxon>
        <taxon>Lepidosauria</taxon>
        <taxon>Squamata</taxon>
        <taxon>Bifurcata</taxon>
        <taxon>Gekkota</taxon>
        <taxon>Eublepharidae</taxon>
        <taxon>Eublepharinae</taxon>
        <taxon>Eublepharis</taxon>
    </lineage>
</organism>
<name>A0AA97LH08_EUBMA</name>
<gene>
    <name evidence="10" type="primary">LOC129343063</name>
</gene>
<evidence type="ECO:0000256" key="3">
    <source>
        <dbReference type="ARBA" id="ARBA00022525"/>
    </source>
</evidence>
<feature type="signal peptide" evidence="6">
    <location>
        <begin position="1"/>
        <end position="19"/>
    </location>
</feature>
<dbReference type="Pfam" id="PF00021">
    <property type="entry name" value="UPAR_LY6"/>
    <property type="match status" value="1"/>
</dbReference>
<evidence type="ECO:0000256" key="1">
    <source>
        <dbReference type="ARBA" id="ARBA00004613"/>
    </source>
</evidence>
<evidence type="ECO:0000256" key="5">
    <source>
        <dbReference type="ARBA" id="ARBA00023157"/>
    </source>
</evidence>
<keyword evidence="5" id="KW-1015">Disulfide bond</keyword>
<feature type="domain" description="UPAR/Ly6" evidence="7">
    <location>
        <begin position="116"/>
        <end position="180"/>
    </location>
</feature>
<evidence type="ECO:0000313" key="10">
    <source>
        <dbReference type="RefSeq" id="XP_054855016.1"/>
    </source>
</evidence>
<keyword evidence="9" id="KW-1185">Reference proteome</keyword>
<reference evidence="10" key="1">
    <citation type="submission" date="2025-08" db="UniProtKB">
        <authorList>
            <consortium name="RefSeq"/>
        </authorList>
    </citation>
    <scope>IDENTIFICATION</scope>
    <source>
        <tissue evidence="10">Blood</tissue>
    </source>
</reference>
<dbReference type="RefSeq" id="XP_054855016.1">
    <property type="nucleotide sequence ID" value="XM_054999041.1"/>
</dbReference>
<dbReference type="GeneID" id="129343063"/>
<dbReference type="CDD" id="cd23572">
    <property type="entry name" value="TFP_LU_ECD_PINLYP_rpt2"/>
    <property type="match status" value="1"/>
</dbReference>
<dbReference type="KEGG" id="emc:129343063"/>
<feature type="chain" id="PRO_5041676053" evidence="6">
    <location>
        <begin position="20"/>
        <end position="205"/>
    </location>
</feature>
<evidence type="ECO:0000256" key="4">
    <source>
        <dbReference type="ARBA" id="ARBA00023005"/>
    </source>
</evidence>
<dbReference type="InterPro" id="IPR045860">
    <property type="entry name" value="Snake_toxin-like_sf"/>
</dbReference>
<dbReference type="CDD" id="cd23588">
    <property type="entry name" value="TFP_LU_ECD_PLIG"/>
    <property type="match status" value="1"/>
</dbReference>
<keyword evidence="6" id="KW-0732">Signal</keyword>
<dbReference type="Proteomes" id="UP001190640">
    <property type="component" value="Chromosome 15"/>
</dbReference>
<dbReference type="GO" id="GO:0005576">
    <property type="term" value="C:extracellular region"/>
    <property type="evidence" value="ECO:0007669"/>
    <property type="project" value="UniProtKB-SubCell"/>
</dbReference>
<evidence type="ECO:0000259" key="7">
    <source>
        <dbReference type="Pfam" id="PF00021"/>
    </source>
</evidence>
<sequence>MRFLLSCCIMGAFLTLGTCLECEVCSSSEDNCHGPMKTCGSDENTCIASVMEVSIPTGTIKSFGKGCASSKMCHLGIAEMNFGNGNRVRVNRACCVGHSCKTAPLPVLPPVDTKPNGLKCPGCFGVSTECHETEMACTGSETKCMDMAGKLTMSGPMNLDVALKGCANQLVCSHLKLGHFTLSGSSADLTKAACTPASKAAKKSP</sequence>
<dbReference type="PANTHER" id="PTHR20914:SF30">
    <property type="entry name" value="LY6_PLAUR DOMAIN CONTAINING 9"/>
    <property type="match status" value="1"/>
</dbReference>
<dbReference type="GO" id="GO:0019834">
    <property type="term" value="F:phospholipase A2 inhibitor activity"/>
    <property type="evidence" value="ECO:0007669"/>
    <property type="project" value="UniProtKB-KW"/>
</dbReference>
<dbReference type="SUPFAM" id="SSF57302">
    <property type="entry name" value="Snake toxin-like"/>
    <property type="match status" value="2"/>
</dbReference>
<dbReference type="InterPro" id="IPR016054">
    <property type="entry name" value="LY6_UPA_recep-like"/>
</dbReference>
<dbReference type="PANTHER" id="PTHR20914">
    <property type="entry name" value="LY6/PLAUR DOMAIN-CONTAINING PROTEIN 8"/>
    <property type="match status" value="1"/>
</dbReference>
<dbReference type="AlphaFoldDB" id="A0AA97LH08"/>
<keyword evidence="4 10" id="KW-0593">Phospholipase A2 inhibitor</keyword>
<keyword evidence="3" id="KW-0964">Secreted</keyword>
<evidence type="ECO:0000256" key="2">
    <source>
        <dbReference type="ARBA" id="ARBA00006570"/>
    </source>
</evidence>
<proteinExistence type="inferred from homology"/>
<feature type="domain" description="Phospholipase A2 inhibitor N-terminal" evidence="8">
    <location>
        <begin position="21"/>
        <end position="102"/>
    </location>
</feature>
<dbReference type="InterPro" id="IPR050918">
    <property type="entry name" value="CNF-like_PLA2_Inhibitor"/>
</dbReference>
<evidence type="ECO:0000313" key="9">
    <source>
        <dbReference type="Proteomes" id="UP001190640"/>
    </source>
</evidence>
<dbReference type="Gene3D" id="2.10.60.10">
    <property type="entry name" value="CD59"/>
    <property type="match status" value="2"/>
</dbReference>
<comment type="similarity">
    <text evidence="2">Belongs to the CNF-like-inhibitor family.</text>
</comment>
<accession>A0AA97LH08</accession>
<comment type="subcellular location">
    <subcellularLocation>
        <location evidence="1">Secreted</location>
    </subcellularLocation>
</comment>
<dbReference type="InterPro" id="IPR004126">
    <property type="entry name" value="PLipase_A2_inh_N"/>
</dbReference>
<evidence type="ECO:0000259" key="8">
    <source>
        <dbReference type="Pfam" id="PF02988"/>
    </source>
</evidence>
<protein>
    <submittedName>
        <fullName evidence="10">Phospholipase A2 inhibitor gamma subunit B-like</fullName>
    </submittedName>
</protein>
<dbReference type="Pfam" id="PF02988">
    <property type="entry name" value="PLA2_inh"/>
    <property type="match status" value="1"/>
</dbReference>